<evidence type="ECO:0000259" key="5">
    <source>
        <dbReference type="PROSITE" id="PS51043"/>
    </source>
</evidence>
<dbReference type="STRING" id="6248.A0A0K0ECL7"/>
<dbReference type="GO" id="GO:0071944">
    <property type="term" value="C:cell periphery"/>
    <property type="evidence" value="ECO:0007669"/>
    <property type="project" value="UniProtKB-ARBA"/>
</dbReference>
<dbReference type="PRINTS" id="PR00391">
    <property type="entry name" value="PITRANSFER"/>
</dbReference>
<dbReference type="SMART" id="SM01127">
    <property type="entry name" value="DDHD"/>
    <property type="match status" value="1"/>
</dbReference>
<dbReference type="GO" id="GO:0035091">
    <property type="term" value="F:phosphatidylinositol binding"/>
    <property type="evidence" value="ECO:0007669"/>
    <property type="project" value="TreeGrafter"/>
</dbReference>
<comment type="similarity">
    <text evidence="1">Belongs to the PtdIns transfer protein family. PI transfer class IIA subfamily.</text>
</comment>
<dbReference type="GO" id="GO:0046872">
    <property type="term" value="F:metal ion binding"/>
    <property type="evidence" value="ECO:0007669"/>
    <property type="project" value="InterPro"/>
</dbReference>
<sequence length="1021" mass="116597">MLVKEYRIILPMTVEEYRIAQLYMIQKKSRNESKGAGAGVEIIENKPYHNGYGGSGQYTYKIYHVESKIPSWIRAILPIPKFPAIEEAWNAYPYTKTKYTCPFVDKLSIEVETQFYNDAGIQDNVFNLSKEDLKNRIVDVIDFVNDSVNAHDYLIDEDPTIYKSKKTGRGPLSKTWIKDFVNNGLPIMCAYKLCKVEFKYWGMQTRVEKWIHDLALRNTMNHAHRQAWAWQDEWVGLTMEDIRKLEEETKAHLCKVMCNANKNEDDDEKKVKDENIYWETASTSDIFYDCPDHFSIHSIGGPKQNLVRWNSELMVAEEEQTRSYNNSNESTSHQSDSFKNSFSESDSNLLILIFHSTPLNDAFTELKASDSDTFKSVIDQLIIQHYPKLKKKVIVKQVKCGKPLTPLISKISKLSPHFGSFHPSIALLMINYGIECYCEAMKDAVIHGNTIYKEVLNEIGESSFNGDIFVVGDCITGILLYGILAEEFKFNRQDSICTNKTHTSKNSGQKFSFRSNNLDIDQESLFSTWESDCSSEIITKPEFDFHIHSAFFLGCPLGLILMEKSGDNNYMGKLNCNQLYNLYYPLDPCAVRIEPVLNSQLSLLPPINLPRYQKFPLGDGKHIEFDTTTIECSLLWGDYRIDHQLYCPPEMSSLPSSSLPNILQASYWESKDVAAFILRQFATSNDIPLSAMRNNIIHSTTTTSLKLPKQQWTRKRTKYKVANLIANHRGNDIVCIEGKDQCVSAKFSYGPMDLVALSREMISIYYCTEGGEWSHYGNLLTDNHGKLMFTFNGSEKFPIGRHQIKMIVIGDYTYLDLYLIVARNGSPCVIFSIDGSLTCSVSVTGRDPRLRPGAVDVVRYWQRLNYLIIYITARPDMQQKVVSSWMSKHNFPQGLIFFNHSISTDPLRQKSLQILNLIDIGLTVHAAYGSGKDVAVYGNAGISSDRIFSVTYKKIGCNNIENGYHEHLKDLEMGRINIAQPLFDKKVLEDHEGLVLESITRDFTHTHSTFSRRSGKFEAVN</sequence>
<dbReference type="FunFam" id="3.30.530.20:FF:000028">
    <property type="entry name" value="Phosphatidylinositol transfer protein 5"/>
    <property type="match status" value="1"/>
</dbReference>
<evidence type="ECO:0000256" key="1">
    <source>
        <dbReference type="ARBA" id="ARBA00010316"/>
    </source>
</evidence>
<dbReference type="InterPro" id="IPR001666">
    <property type="entry name" value="PI_transfer"/>
</dbReference>
<evidence type="ECO:0000313" key="8">
    <source>
        <dbReference type="WBParaSite" id="SSTP_0000723200.1"/>
    </source>
</evidence>
<organism evidence="8">
    <name type="scientific">Strongyloides stercoralis</name>
    <name type="common">Threadworm</name>
    <dbReference type="NCBI Taxonomy" id="6248"/>
    <lineage>
        <taxon>Eukaryota</taxon>
        <taxon>Metazoa</taxon>
        <taxon>Ecdysozoa</taxon>
        <taxon>Nematoda</taxon>
        <taxon>Chromadorea</taxon>
        <taxon>Rhabditida</taxon>
        <taxon>Tylenchina</taxon>
        <taxon>Panagrolaimomorpha</taxon>
        <taxon>Strongyloidoidea</taxon>
        <taxon>Strongyloididae</taxon>
        <taxon>Strongyloides</taxon>
    </lineage>
</organism>
<dbReference type="Proteomes" id="UP000035681">
    <property type="component" value="Unplaced"/>
</dbReference>
<dbReference type="InterPro" id="IPR023393">
    <property type="entry name" value="START-like_dom_sf"/>
</dbReference>
<dbReference type="InterPro" id="IPR055261">
    <property type="entry name" value="PI_transfer_N"/>
</dbReference>
<dbReference type="WBParaSite" id="TCONS_00006756.p1">
    <property type="protein sequence ID" value="TCONS_00006756.p1"/>
    <property type="gene ID" value="XLOC_004877"/>
</dbReference>
<dbReference type="InterPro" id="IPR004177">
    <property type="entry name" value="DDHD_dom"/>
</dbReference>
<protein>
    <submittedName>
        <fullName evidence="6 8">Phosphatidylinositol transfer protein</fullName>
    </submittedName>
</protein>
<dbReference type="Pfam" id="PF02121">
    <property type="entry name" value="IP_trans"/>
    <property type="match status" value="1"/>
</dbReference>
<reference evidence="6" key="4">
    <citation type="submission" date="2021-05" db="EMBL/GenBank/DDBJ databases">
        <authorList>
            <person name="Stoltzfus J.D.C."/>
        </authorList>
    </citation>
    <scope>NUCLEOTIDE SEQUENCE</scope>
    <source>
        <strain evidence="6">PV001</strain>
    </source>
</reference>
<reference evidence="8" key="2">
    <citation type="submission" date="2015-08" db="UniProtKB">
        <authorList>
            <consortium name="WormBaseParasite"/>
        </authorList>
    </citation>
    <scope>IDENTIFICATION</scope>
</reference>
<evidence type="ECO:0000313" key="7">
    <source>
        <dbReference type="Proteomes" id="UP000035681"/>
    </source>
</evidence>
<gene>
    <name evidence="6" type="primary">pitp-1</name>
</gene>
<evidence type="ECO:0000313" key="6">
    <source>
        <dbReference type="EMBL" id="QWX95808.1"/>
    </source>
</evidence>
<dbReference type="Gene3D" id="3.30.530.20">
    <property type="match status" value="1"/>
</dbReference>
<keyword evidence="3" id="KW-0106">Calcium</keyword>
<dbReference type="InterPro" id="IPR031315">
    <property type="entry name" value="LNS2/PITP"/>
</dbReference>
<evidence type="ECO:0000256" key="4">
    <source>
        <dbReference type="SAM" id="MobiDB-lite"/>
    </source>
</evidence>
<dbReference type="SUPFAM" id="SSF56784">
    <property type="entry name" value="HAD-like"/>
    <property type="match status" value="1"/>
</dbReference>
<dbReference type="InterPro" id="IPR036412">
    <property type="entry name" value="HAD-like_sf"/>
</dbReference>
<feature type="domain" description="DDHD" evidence="5">
    <location>
        <begin position="543"/>
        <end position="683"/>
    </location>
</feature>
<dbReference type="EMBL" id="MZ297848">
    <property type="protein sequence ID" value="QWX95808.1"/>
    <property type="molecule type" value="mRNA"/>
</dbReference>
<dbReference type="PANTHER" id="PTHR10658">
    <property type="entry name" value="PHOSPHATIDYLINOSITOL TRANSFER PROTEIN"/>
    <property type="match status" value="1"/>
</dbReference>
<feature type="region of interest" description="Disordered" evidence="4">
    <location>
        <begin position="319"/>
        <end position="339"/>
    </location>
</feature>
<keyword evidence="2" id="KW-0597">Phosphoprotein</keyword>
<name>A0A0K0ECL7_STRER</name>
<reference evidence="6" key="3">
    <citation type="journal article" date="2021" name="Sci. Rep.">
        <title>Transcriptional profiles in Strongyloides stercoralis males reveal deviations from the Caenorhabditis sex determination model.</title>
        <authorList>
            <person name="Gonzalez Akimori D"/>
            <person name="Dalessandro EJ"/>
            <person name="Nolan TJ"/>
            <person name="Stieha CR"/>
            <person name="Lok JB Stoltzfus.JDC."/>
        </authorList>
    </citation>
    <scope>NUCLEOTIDE SEQUENCE</scope>
    <source>
        <strain evidence="6">PV001</strain>
    </source>
</reference>
<dbReference type="WBParaSite" id="SSTP_0000723200.1">
    <property type="protein sequence ID" value="SSTP_0000723200.1"/>
    <property type="gene ID" value="SSTP_0000723200"/>
</dbReference>
<evidence type="ECO:0000256" key="3">
    <source>
        <dbReference type="ARBA" id="ARBA00022837"/>
    </source>
</evidence>
<dbReference type="GO" id="GO:0005737">
    <property type="term" value="C:cytoplasm"/>
    <property type="evidence" value="ECO:0007669"/>
    <property type="project" value="UniProtKB-ARBA"/>
</dbReference>
<dbReference type="Pfam" id="PF24694">
    <property type="entry name" value="LNS2_PITM1-3"/>
    <property type="match status" value="1"/>
</dbReference>
<dbReference type="GO" id="GO:0031210">
    <property type="term" value="F:phosphatidylcholine binding"/>
    <property type="evidence" value="ECO:0007669"/>
    <property type="project" value="TreeGrafter"/>
</dbReference>
<proteinExistence type="evidence at transcript level"/>
<dbReference type="SMART" id="SM00775">
    <property type="entry name" value="LNS2"/>
    <property type="match status" value="1"/>
</dbReference>
<dbReference type="GO" id="GO:0008525">
    <property type="term" value="F:phosphatidylcholine transporter activity"/>
    <property type="evidence" value="ECO:0007669"/>
    <property type="project" value="TreeGrafter"/>
</dbReference>
<dbReference type="Pfam" id="PF24695">
    <property type="entry name" value="PITM1-3"/>
    <property type="match status" value="1"/>
</dbReference>
<reference evidence="6" key="1">
    <citation type="journal article" date="2012" name="PLoS Negl. Trop. Dis.">
        <title>RNAseq analysis of the parasitic nematode Strongyloides stercoralis reveals divergent regulation of canonical dauer pathways.</title>
        <authorList>
            <person name="Stoltzfus JD"/>
            <person name="Minot S"/>
            <person name="Berriman M"/>
            <person name="Nolan TJ Lok.JB."/>
        </authorList>
    </citation>
    <scope>NUCLEOTIDE SEQUENCE</scope>
    <source>
        <strain evidence="6">PV001</strain>
    </source>
</reference>
<dbReference type="PROSITE" id="PS51043">
    <property type="entry name" value="DDHD"/>
    <property type="match status" value="1"/>
</dbReference>
<dbReference type="AlphaFoldDB" id="A0A0K0ECL7"/>
<dbReference type="Pfam" id="PF02862">
    <property type="entry name" value="DDHD"/>
    <property type="match status" value="1"/>
</dbReference>
<evidence type="ECO:0000256" key="2">
    <source>
        <dbReference type="ARBA" id="ARBA00022553"/>
    </source>
</evidence>
<feature type="compositionally biased region" description="Polar residues" evidence="4">
    <location>
        <begin position="322"/>
        <end position="339"/>
    </location>
</feature>
<keyword evidence="7" id="KW-1185">Reference proteome</keyword>
<accession>A0A0K0ECL7</accession>
<dbReference type="GO" id="GO:0008526">
    <property type="term" value="F:phosphatidylinositol transfer activity"/>
    <property type="evidence" value="ECO:0007669"/>
    <property type="project" value="TreeGrafter"/>
</dbReference>
<dbReference type="SUPFAM" id="SSF55961">
    <property type="entry name" value="Bet v1-like"/>
    <property type="match status" value="1"/>
</dbReference>
<dbReference type="PANTHER" id="PTHR10658:SF81">
    <property type="entry name" value="PROTEIN RETINAL DEGENERATION B"/>
    <property type="match status" value="1"/>
</dbReference>